<dbReference type="EMBL" id="RWGY01000009">
    <property type="protein sequence ID" value="TVU34698.1"/>
    <property type="molecule type" value="Genomic_DNA"/>
</dbReference>
<evidence type="ECO:0000313" key="2">
    <source>
        <dbReference type="Proteomes" id="UP000324897"/>
    </source>
</evidence>
<comment type="caution">
    <text evidence="1">The sequence shown here is derived from an EMBL/GenBank/DDBJ whole genome shotgun (WGS) entry which is preliminary data.</text>
</comment>
<name>A0A5J9VG80_9POAL</name>
<reference evidence="1 2" key="1">
    <citation type="journal article" date="2019" name="Sci. Rep.">
        <title>A high-quality genome of Eragrostis curvula grass provides insights into Poaceae evolution and supports new strategies to enhance forage quality.</title>
        <authorList>
            <person name="Carballo J."/>
            <person name="Santos B.A.C.M."/>
            <person name="Zappacosta D."/>
            <person name="Garbus I."/>
            <person name="Selva J.P."/>
            <person name="Gallo C.A."/>
            <person name="Diaz A."/>
            <person name="Albertini E."/>
            <person name="Caccamo M."/>
            <person name="Echenique V."/>
        </authorList>
    </citation>
    <scope>NUCLEOTIDE SEQUENCE [LARGE SCALE GENOMIC DNA]</scope>
    <source>
        <strain evidence="2">cv. Victoria</strain>
        <tissue evidence="1">Leaf</tissue>
    </source>
</reference>
<accession>A0A5J9VG80</accession>
<organism evidence="1 2">
    <name type="scientific">Eragrostis curvula</name>
    <name type="common">weeping love grass</name>
    <dbReference type="NCBI Taxonomy" id="38414"/>
    <lineage>
        <taxon>Eukaryota</taxon>
        <taxon>Viridiplantae</taxon>
        <taxon>Streptophyta</taxon>
        <taxon>Embryophyta</taxon>
        <taxon>Tracheophyta</taxon>
        <taxon>Spermatophyta</taxon>
        <taxon>Magnoliopsida</taxon>
        <taxon>Liliopsida</taxon>
        <taxon>Poales</taxon>
        <taxon>Poaceae</taxon>
        <taxon>PACMAD clade</taxon>
        <taxon>Chloridoideae</taxon>
        <taxon>Eragrostideae</taxon>
        <taxon>Eragrostidinae</taxon>
        <taxon>Eragrostis</taxon>
    </lineage>
</organism>
<dbReference type="AlphaFoldDB" id="A0A5J9VG80"/>
<gene>
    <name evidence="1" type="ORF">EJB05_16545</name>
</gene>
<keyword evidence="2" id="KW-1185">Reference proteome</keyword>
<evidence type="ECO:0000313" key="1">
    <source>
        <dbReference type="EMBL" id="TVU34698.1"/>
    </source>
</evidence>
<feature type="non-terminal residue" evidence="1">
    <location>
        <position position="1"/>
    </location>
</feature>
<protein>
    <submittedName>
        <fullName evidence="1">Uncharacterized protein</fullName>
    </submittedName>
</protein>
<proteinExistence type="predicted"/>
<sequence length="96" mass="10802">MWDFPAAFPPDSFVLPRAPFQFKDNECLKVPVNTDGMRGLQATTDQNATLGTTRHGTEASPTTLVSVRAKKLLDEWTLEYYVTPVRIMMSYVSNAF</sequence>
<dbReference type="Gramene" id="TVU34698">
    <property type="protein sequence ID" value="TVU34698"/>
    <property type="gene ID" value="EJB05_16545"/>
</dbReference>
<dbReference type="Proteomes" id="UP000324897">
    <property type="component" value="Unassembled WGS sequence"/>
</dbReference>